<comment type="similarity">
    <text evidence="8">Belongs to the G-protein coupled receptor 1 family.</text>
</comment>
<evidence type="ECO:0000256" key="9">
    <source>
        <dbReference type="SAM" id="MobiDB-lite"/>
    </source>
</evidence>
<feature type="transmembrane region" description="Helical" evidence="10">
    <location>
        <begin position="118"/>
        <end position="138"/>
    </location>
</feature>
<organism evidence="12 13">
    <name type="scientific">Aplysia californica</name>
    <name type="common">California sea hare</name>
    <dbReference type="NCBI Taxonomy" id="6500"/>
    <lineage>
        <taxon>Eukaryota</taxon>
        <taxon>Metazoa</taxon>
        <taxon>Spiralia</taxon>
        <taxon>Lophotrochozoa</taxon>
        <taxon>Mollusca</taxon>
        <taxon>Gastropoda</taxon>
        <taxon>Heterobranchia</taxon>
        <taxon>Euthyneura</taxon>
        <taxon>Tectipleura</taxon>
        <taxon>Aplysiida</taxon>
        <taxon>Aplysioidea</taxon>
        <taxon>Aplysiidae</taxon>
        <taxon>Aplysia</taxon>
    </lineage>
</organism>
<dbReference type="InterPro" id="IPR017452">
    <property type="entry name" value="GPCR_Rhodpsn_7TM"/>
</dbReference>
<evidence type="ECO:0000256" key="4">
    <source>
        <dbReference type="ARBA" id="ARBA00022692"/>
    </source>
</evidence>
<evidence type="ECO:0000256" key="2">
    <source>
        <dbReference type="ARBA" id="ARBA00004370"/>
    </source>
</evidence>
<dbReference type="Proteomes" id="UP000694888">
    <property type="component" value="Unplaced"/>
</dbReference>
<evidence type="ECO:0000256" key="1">
    <source>
        <dbReference type="ARBA" id="ARBA00004100"/>
    </source>
</evidence>
<name>A0ABM0K1F9_APLCA</name>
<proteinExistence type="inferred from homology"/>
<feature type="domain" description="G-protein coupled receptors family 1 profile" evidence="11">
    <location>
        <begin position="97"/>
        <end position="221"/>
    </location>
</feature>
<feature type="region of interest" description="Disordered" evidence="9">
    <location>
        <begin position="1"/>
        <end position="30"/>
    </location>
</feature>
<evidence type="ECO:0000256" key="5">
    <source>
        <dbReference type="ARBA" id="ARBA00022989"/>
    </source>
</evidence>
<keyword evidence="8" id="KW-0807">Transducer</keyword>
<reference evidence="13" key="1">
    <citation type="submission" date="2025-08" db="UniProtKB">
        <authorList>
            <consortium name="RefSeq"/>
        </authorList>
    </citation>
    <scope>IDENTIFICATION</scope>
</reference>
<comment type="subcellular location">
    <subcellularLocation>
        <location evidence="2">Membrane</location>
    </subcellularLocation>
</comment>
<dbReference type="Gene3D" id="1.20.1070.10">
    <property type="entry name" value="Rhodopsin 7-helix transmembrane proteins"/>
    <property type="match status" value="1"/>
</dbReference>
<dbReference type="RefSeq" id="XP_005106515.1">
    <property type="nucleotide sequence ID" value="XM_005106458.3"/>
</dbReference>
<dbReference type="GeneID" id="101852499"/>
<dbReference type="PROSITE" id="PS00237">
    <property type="entry name" value="G_PROTEIN_RECEP_F1_1"/>
    <property type="match status" value="1"/>
</dbReference>
<gene>
    <name evidence="13" type="primary">LOC101852499</name>
</gene>
<dbReference type="InterPro" id="IPR000276">
    <property type="entry name" value="GPCR_Rhodpsn"/>
</dbReference>
<dbReference type="Pfam" id="PF00001">
    <property type="entry name" value="7tm_1"/>
    <property type="match status" value="1"/>
</dbReference>
<keyword evidence="8" id="KW-0675">Receptor</keyword>
<sequence>MTSERPPWSGKSVKNPDTNTLLPPETTDHHDVRQELLNWTTHSISNLNVNESSGGGSSSSSSSDVPPPAPSAMYYSSLFAAVAVTLSAVIFTFGILGNALVVLVIVRTRSMHTTTNCYLLSLAVADLLVLISATLPAIPEPFYRVDEWPYGRVMCSLLIFLQYLGIDCSALSITAFTIERYIAICHPIRAQTLCTLTRAKRIVGGLWVFTVLYCTPWLGLT</sequence>
<feature type="transmembrane region" description="Helical" evidence="10">
    <location>
        <begin position="202"/>
        <end position="220"/>
    </location>
</feature>
<evidence type="ECO:0000256" key="7">
    <source>
        <dbReference type="ARBA" id="ARBA00032251"/>
    </source>
</evidence>
<evidence type="ECO:0000256" key="6">
    <source>
        <dbReference type="ARBA" id="ARBA00023136"/>
    </source>
</evidence>
<dbReference type="PANTHER" id="PTHR46061:SF3">
    <property type="entry name" value="THYROTROPIN-RELEASING HORMONE RECEPTOR"/>
    <property type="match status" value="1"/>
</dbReference>
<comment type="function">
    <text evidence="1">Receptor for thyrotropin-releasing hormone (TRH). Upon ligand binding, this G-protein-coupled receptor triggers activation of the phosphatidylinositol (IP3)-calcium-protein kinase C (PKC) pathway.</text>
</comment>
<feature type="non-terminal residue" evidence="13">
    <location>
        <position position="221"/>
    </location>
</feature>
<keyword evidence="4 8" id="KW-0812">Transmembrane</keyword>
<evidence type="ECO:0000256" key="10">
    <source>
        <dbReference type="SAM" id="Phobius"/>
    </source>
</evidence>
<dbReference type="PANTHER" id="PTHR46061">
    <property type="entry name" value="THYROTROPIN-RELEASING HORMONE RECEPTOR"/>
    <property type="match status" value="1"/>
</dbReference>
<protein>
    <recommendedName>
        <fullName evidence="3">Thyrotropin-releasing hormone receptor</fullName>
    </recommendedName>
    <alternativeName>
        <fullName evidence="7">Thyroliberin receptor</fullName>
    </alternativeName>
</protein>
<evidence type="ECO:0000313" key="12">
    <source>
        <dbReference type="Proteomes" id="UP000694888"/>
    </source>
</evidence>
<evidence type="ECO:0000259" key="11">
    <source>
        <dbReference type="PROSITE" id="PS50262"/>
    </source>
</evidence>
<keyword evidence="6 10" id="KW-0472">Membrane</keyword>
<evidence type="ECO:0000256" key="3">
    <source>
        <dbReference type="ARBA" id="ARBA00018873"/>
    </source>
</evidence>
<evidence type="ECO:0000256" key="8">
    <source>
        <dbReference type="RuleBase" id="RU000688"/>
    </source>
</evidence>
<keyword evidence="8" id="KW-0297">G-protein coupled receptor</keyword>
<evidence type="ECO:0000313" key="13">
    <source>
        <dbReference type="RefSeq" id="XP_005106515.1"/>
    </source>
</evidence>
<dbReference type="PROSITE" id="PS50262">
    <property type="entry name" value="G_PROTEIN_RECEP_F1_2"/>
    <property type="match status" value="1"/>
</dbReference>
<dbReference type="PRINTS" id="PR00237">
    <property type="entry name" value="GPCRRHODOPSN"/>
</dbReference>
<feature type="transmembrane region" description="Helical" evidence="10">
    <location>
        <begin position="158"/>
        <end position="182"/>
    </location>
</feature>
<keyword evidence="5 10" id="KW-1133">Transmembrane helix</keyword>
<keyword evidence="12" id="KW-1185">Reference proteome</keyword>
<accession>A0ABM0K1F9</accession>
<dbReference type="SUPFAM" id="SSF81321">
    <property type="entry name" value="Family A G protein-coupled receptor-like"/>
    <property type="match status" value="1"/>
</dbReference>
<dbReference type="InterPro" id="IPR002120">
    <property type="entry name" value="TRH_rcpt_1"/>
</dbReference>
<feature type="transmembrane region" description="Helical" evidence="10">
    <location>
        <begin position="73"/>
        <end position="106"/>
    </location>
</feature>